<accession>W4FM78</accession>
<feature type="region of interest" description="Disordered" evidence="6">
    <location>
        <begin position="91"/>
        <end position="154"/>
    </location>
</feature>
<dbReference type="AlphaFoldDB" id="W4FM78"/>
<dbReference type="PANTHER" id="PTHR24055">
    <property type="entry name" value="MITOGEN-ACTIVATED PROTEIN KINASE"/>
    <property type="match status" value="1"/>
</dbReference>
<dbReference type="RefSeq" id="XP_009841990.1">
    <property type="nucleotide sequence ID" value="XM_009843688.1"/>
</dbReference>
<reference evidence="8" key="1">
    <citation type="submission" date="2013-12" db="EMBL/GenBank/DDBJ databases">
        <title>The Genome Sequence of Aphanomyces astaci APO3.</title>
        <authorList>
            <consortium name="The Broad Institute Genomics Platform"/>
            <person name="Russ C."/>
            <person name="Tyler B."/>
            <person name="van West P."/>
            <person name="Dieguez-Uribeondo J."/>
            <person name="Young S.K."/>
            <person name="Zeng Q."/>
            <person name="Gargeya S."/>
            <person name="Fitzgerald M."/>
            <person name="Abouelleil A."/>
            <person name="Alvarado L."/>
            <person name="Chapman S.B."/>
            <person name="Gainer-Dewar J."/>
            <person name="Goldberg J."/>
            <person name="Griggs A."/>
            <person name="Gujja S."/>
            <person name="Hansen M."/>
            <person name="Howarth C."/>
            <person name="Imamovic A."/>
            <person name="Ireland A."/>
            <person name="Larimer J."/>
            <person name="McCowan C."/>
            <person name="Murphy C."/>
            <person name="Pearson M."/>
            <person name="Poon T.W."/>
            <person name="Priest M."/>
            <person name="Roberts A."/>
            <person name="Saif S."/>
            <person name="Shea T."/>
            <person name="Sykes S."/>
            <person name="Wortman J."/>
            <person name="Nusbaum C."/>
            <person name="Birren B."/>
        </authorList>
    </citation>
    <scope>NUCLEOTIDE SEQUENCE [LARGE SCALE GENOMIC DNA]</scope>
    <source>
        <strain evidence="8">APO3</strain>
    </source>
</reference>
<protein>
    <submittedName>
        <fullName evidence="8">CMGC/MAPK protein kinase</fullName>
    </submittedName>
</protein>
<keyword evidence="5" id="KW-0067">ATP-binding</keyword>
<dbReference type="SMART" id="SM00220">
    <property type="entry name" value="S_TKc"/>
    <property type="match status" value="1"/>
</dbReference>
<feature type="compositionally biased region" description="Low complexity" evidence="6">
    <location>
        <begin position="25"/>
        <end position="41"/>
    </location>
</feature>
<evidence type="ECO:0000313" key="8">
    <source>
        <dbReference type="EMBL" id="ETV68560.1"/>
    </source>
</evidence>
<keyword evidence="1" id="KW-0723">Serine/threonine-protein kinase</keyword>
<dbReference type="SUPFAM" id="SSF56112">
    <property type="entry name" value="Protein kinase-like (PK-like)"/>
    <property type="match status" value="1"/>
</dbReference>
<dbReference type="PROSITE" id="PS50011">
    <property type="entry name" value="PROTEIN_KINASE_DOM"/>
    <property type="match status" value="1"/>
</dbReference>
<evidence type="ECO:0000256" key="3">
    <source>
        <dbReference type="ARBA" id="ARBA00022741"/>
    </source>
</evidence>
<evidence type="ECO:0000256" key="5">
    <source>
        <dbReference type="ARBA" id="ARBA00022840"/>
    </source>
</evidence>
<dbReference type="Pfam" id="PF00069">
    <property type="entry name" value="Pkinase"/>
    <property type="match status" value="2"/>
</dbReference>
<keyword evidence="4 8" id="KW-0418">Kinase</keyword>
<evidence type="ECO:0000256" key="6">
    <source>
        <dbReference type="SAM" id="MobiDB-lite"/>
    </source>
</evidence>
<dbReference type="FunFam" id="3.30.200.20:FF:000046">
    <property type="entry name" value="Mitogen-activated protein kinase"/>
    <property type="match status" value="1"/>
</dbReference>
<feature type="domain" description="Protein kinase" evidence="7">
    <location>
        <begin position="179"/>
        <end position="532"/>
    </location>
</feature>
<feature type="compositionally biased region" description="Basic and acidic residues" evidence="6">
    <location>
        <begin position="341"/>
        <end position="354"/>
    </location>
</feature>
<dbReference type="GO" id="GO:0004674">
    <property type="term" value="F:protein serine/threonine kinase activity"/>
    <property type="evidence" value="ECO:0007669"/>
    <property type="project" value="UniProtKB-KW"/>
</dbReference>
<feature type="region of interest" description="Disordered" evidence="6">
    <location>
        <begin position="1"/>
        <end position="70"/>
    </location>
</feature>
<dbReference type="OrthoDB" id="192887at2759"/>
<dbReference type="Gene3D" id="1.10.510.10">
    <property type="entry name" value="Transferase(Phosphotransferase) domain 1"/>
    <property type="match status" value="2"/>
</dbReference>
<feature type="region of interest" description="Disordered" evidence="6">
    <location>
        <begin position="340"/>
        <end position="373"/>
    </location>
</feature>
<dbReference type="GeneID" id="20817542"/>
<dbReference type="InterPro" id="IPR011009">
    <property type="entry name" value="Kinase-like_dom_sf"/>
</dbReference>
<sequence>MAKTASKRRASEDTVPTGAKDVAHVPHVVTAAPPSSSSRAHLGVKKMKSSDQIQPASTTSTPSPMIHMMRGNNQHEHDTYCAPTPYGPSAYMAPTPLSPDMHHPPLQRRKTSMDHHHPIPPASSSGSRSHAASSSYHSQSSGPPPSSRAAPPSTNDVAMLEQQTARLWNFDTWECGDQYKFVRPMGQGSYGQVAEAYDTLRDKRVAIKRVINVFDRAQDCIRLFREIYILRHVHHSNLVTLLDVIPPKDYDSFRDLYLVFEYADTDLQKLFCLPQYLNIRHVQVFLHQLLHGLKHMHACAIVHRDLKPANILLNETLSLKICDFGLARVCLPHEPTATDAATDKDINDESDHHSPTGTPSADSPVAGAATTGTTRKYTRQMTKHVVSRYYRAPELILLQDYGRAVDMWSIGCIFGELLNMQAENCQHYLNRKPLFPGRSCTTLSPTDTVTYKKEMDQLFVIFNVIGTPAEEDIAHMTKFAPLLRQIPKKPPVNLHDMYPGAPSEALDLLRQLLHFNPAKRLTVDEALAHPFLAQVPNMHSQEIMAPASLHIPNEDNDDQFTRDQHKRRIYDEVVKFHEVAVSSIGSDDLRSYNS</sequence>
<gene>
    <name evidence="8" type="ORF">H257_15546</name>
</gene>
<feature type="compositionally biased region" description="Polar residues" evidence="6">
    <location>
        <begin position="50"/>
        <end position="63"/>
    </location>
</feature>
<evidence type="ECO:0000259" key="7">
    <source>
        <dbReference type="PROSITE" id="PS50011"/>
    </source>
</evidence>
<name>W4FM78_APHAT</name>
<keyword evidence="2" id="KW-0808">Transferase</keyword>
<dbReference type="InterPro" id="IPR008271">
    <property type="entry name" value="Ser/Thr_kinase_AS"/>
</dbReference>
<dbReference type="PROSITE" id="PS00108">
    <property type="entry name" value="PROTEIN_KINASE_ST"/>
    <property type="match status" value="1"/>
</dbReference>
<feature type="compositionally biased region" description="Low complexity" evidence="6">
    <location>
        <begin position="122"/>
        <end position="153"/>
    </location>
</feature>
<evidence type="ECO:0000256" key="4">
    <source>
        <dbReference type="ARBA" id="ARBA00022777"/>
    </source>
</evidence>
<evidence type="ECO:0000256" key="2">
    <source>
        <dbReference type="ARBA" id="ARBA00022679"/>
    </source>
</evidence>
<dbReference type="InterPro" id="IPR000719">
    <property type="entry name" value="Prot_kinase_dom"/>
</dbReference>
<organism evidence="8">
    <name type="scientific">Aphanomyces astaci</name>
    <name type="common">Crayfish plague agent</name>
    <dbReference type="NCBI Taxonomy" id="112090"/>
    <lineage>
        <taxon>Eukaryota</taxon>
        <taxon>Sar</taxon>
        <taxon>Stramenopiles</taxon>
        <taxon>Oomycota</taxon>
        <taxon>Saprolegniomycetes</taxon>
        <taxon>Saprolegniales</taxon>
        <taxon>Verrucalvaceae</taxon>
        <taxon>Aphanomyces</taxon>
    </lineage>
</organism>
<keyword evidence="3" id="KW-0547">Nucleotide-binding</keyword>
<dbReference type="CDD" id="cd07834">
    <property type="entry name" value="STKc_MAPK"/>
    <property type="match status" value="1"/>
</dbReference>
<dbReference type="EMBL" id="KI913184">
    <property type="protein sequence ID" value="ETV68560.1"/>
    <property type="molecule type" value="Genomic_DNA"/>
</dbReference>
<dbReference type="VEuPathDB" id="FungiDB:H257_15546"/>
<dbReference type="InterPro" id="IPR050117">
    <property type="entry name" value="MAPK"/>
</dbReference>
<evidence type="ECO:0000256" key="1">
    <source>
        <dbReference type="ARBA" id="ARBA00022527"/>
    </source>
</evidence>
<proteinExistence type="predicted"/>
<dbReference type="Gene3D" id="3.30.200.20">
    <property type="entry name" value="Phosphorylase Kinase, domain 1"/>
    <property type="match status" value="2"/>
</dbReference>
<dbReference type="STRING" id="112090.W4FM78"/>
<dbReference type="GO" id="GO:0005524">
    <property type="term" value="F:ATP binding"/>
    <property type="evidence" value="ECO:0007669"/>
    <property type="project" value="UniProtKB-KW"/>
</dbReference>